<name>A0ACC0U2D1_9AGAM</name>
<gene>
    <name evidence="1" type="ORF">F5148DRAFT_983494</name>
</gene>
<evidence type="ECO:0000313" key="1">
    <source>
        <dbReference type="EMBL" id="KAI9459302.1"/>
    </source>
</evidence>
<accession>A0ACC0U2D1</accession>
<proteinExistence type="predicted"/>
<reference evidence="1" key="1">
    <citation type="submission" date="2021-03" db="EMBL/GenBank/DDBJ databases">
        <title>Evolutionary priming and transition to the ectomycorrhizal habit in an iconic lineage of mushroom-forming fungi: is preadaptation a requirement?</title>
        <authorList>
            <consortium name="DOE Joint Genome Institute"/>
            <person name="Looney B.P."/>
            <person name="Miyauchi S."/>
            <person name="Morin E."/>
            <person name="Drula E."/>
            <person name="Courty P.E."/>
            <person name="Chicoki N."/>
            <person name="Fauchery L."/>
            <person name="Kohler A."/>
            <person name="Kuo A."/>
            <person name="LaButti K."/>
            <person name="Pangilinan J."/>
            <person name="Lipzen A."/>
            <person name="Riley R."/>
            <person name="Andreopoulos W."/>
            <person name="He G."/>
            <person name="Johnson J."/>
            <person name="Barry K.W."/>
            <person name="Grigoriev I.V."/>
            <person name="Nagy L."/>
            <person name="Hibbett D."/>
            <person name="Henrissat B."/>
            <person name="Matheny P.B."/>
            <person name="Labbe J."/>
            <person name="Martin A.F."/>
        </authorList>
    </citation>
    <scope>NUCLEOTIDE SEQUENCE</scope>
    <source>
        <strain evidence="1">BPL698</strain>
    </source>
</reference>
<organism evidence="1 2">
    <name type="scientific">Russula earlei</name>
    <dbReference type="NCBI Taxonomy" id="71964"/>
    <lineage>
        <taxon>Eukaryota</taxon>
        <taxon>Fungi</taxon>
        <taxon>Dikarya</taxon>
        <taxon>Basidiomycota</taxon>
        <taxon>Agaricomycotina</taxon>
        <taxon>Agaricomycetes</taxon>
        <taxon>Russulales</taxon>
        <taxon>Russulaceae</taxon>
        <taxon>Russula</taxon>
    </lineage>
</organism>
<protein>
    <submittedName>
        <fullName evidence="1">Uncharacterized protein</fullName>
    </submittedName>
</protein>
<sequence>MARVPSPAVSPAIVGRPLYEPPISFHQTPSASADFEIERVTSPRGQPRPPLHRAVSDYANDALLQTSIGNVIAAKAHPFAVSGRIPVDPATTLTLFFRTKSGITHSLDFPIDVDYDTPPALDVLIAACNPHPRVRDDAKSESLFYRPKLPLTTSLELANHPILEAVRNTLFPTLSGGHYLQAVRDKLEIVPTGASMDEQALPGDSRVATVVVTLPVRFRGGSFVVHPPEGGGETFEGHGGKSGPMEWIAYLSDCTAEVEPVQKGCRITVSYAVYIKSFGPAGVAPERPDPLITPNDYFLDNLAPIFNILRGRTIAFYLTGDYGVSPADVLAESLVPYLKGGDSILYHAIKLYKLSPELRWTAGGYIWPVDRSVECGPEVIDGNSYGSPGRRPQSGGYGASPYVEGDEHVINLRHRVEQSGAIPLAEADIVLLADKDTSGSMSGTISKERVPLVTGGLLDKLVVNILLVVYVA</sequence>
<dbReference type="EMBL" id="JAGFNK010000201">
    <property type="protein sequence ID" value="KAI9459302.1"/>
    <property type="molecule type" value="Genomic_DNA"/>
</dbReference>
<keyword evidence="2" id="KW-1185">Reference proteome</keyword>
<dbReference type="Proteomes" id="UP001207468">
    <property type="component" value="Unassembled WGS sequence"/>
</dbReference>
<evidence type="ECO:0000313" key="2">
    <source>
        <dbReference type="Proteomes" id="UP001207468"/>
    </source>
</evidence>
<comment type="caution">
    <text evidence="1">The sequence shown here is derived from an EMBL/GenBank/DDBJ whole genome shotgun (WGS) entry which is preliminary data.</text>
</comment>